<sequence>MEGSVDGHTCTNVIHGDVNHMKQAGNMEHASTSHGAAPKVGETQIKCTSFANILNATCTLPKVNFRSLVNEKRVESHDTMLLRAAMEKVLLMTLQNAPPGLPYERDKNFSKVASIMTTWNQLQPQFGDSKWDEEAVWDLSKAESTIALAMLLQKYNVELEGFLDSVELVTVAIIHTKNMIDVYTKIVYEETAMPVISGRKSLVVKIETKKMLIQMVEAELEIRKKHSKYKKEFKGHPHFFVWTKTGGVYNLFYPIIKRSEYYSTMTDSSTNNLVHLAGRLAPSFVLSRATGAALQLQRELQWRELSRVWMSRLDLLLSSARTCATRDSKFLLTNSPGSRLGMSPSSASALVPGLGSWGRSGAGGGPDGWFSGTVCAGVMNASKVGPESLLNTLASHQENPYAYSAGEVVTMAQDVVKTMLARGYILGKDALGKAKAFDESHQVSASAAAKVAELSERYGITDKLCAGIEVVRSVEKNYHISNTTKSIVSATGRSAIVVATTMVNSNYFSKGSLWMSDALSGVAKAEECS</sequence>
<keyword evidence="2" id="KW-1185">Reference proteome</keyword>
<accession>A0A2U1ND21</accession>
<evidence type="ECO:0000313" key="1">
    <source>
        <dbReference type="EMBL" id="PWA71377.1"/>
    </source>
</evidence>
<organism evidence="1 2">
    <name type="scientific">Artemisia annua</name>
    <name type="common">Sweet wormwood</name>
    <dbReference type="NCBI Taxonomy" id="35608"/>
    <lineage>
        <taxon>Eukaryota</taxon>
        <taxon>Viridiplantae</taxon>
        <taxon>Streptophyta</taxon>
        <taxon>Embryophyta</taxon>
        <taxon>Tracheophyta</taxon>
        <taxon>Spermatophyta</taxon>
        <taxon>Magnoliopsida</taxon>
        <taxon>eudicotyledons</taxon>
        <taxon>Gunneridae</taxon>
        <taxon>Pentapetalae</taxon>
        <taxon>asterids</taxon>
        <taxon>campanulids</taxon>
        <taxon>Asterales</taxon>
        <taxon>Asteraceae</taxon>
        <taxon>Asteroideae</taxon>
        <taxon>Anthemideae</taxon>
        <taxon>Artemisiinae</taxon>
        <taxon>Artemisia</taxon>
    </lineage>
</organism>
<name>A0A2U1ND21_ARTAN</name>
<protein>
    <submittedName>
        <fullName evidence="1">RNA recognition motif containing protein</fullName>
    </submittedName>
</protein>
<dbReference type="OrthoDB" id="7763451at2759"/>
<dbReference type="STRING" id="35608.A0A2U1ND21"/>
<dbReference type="EMBL" id="PKPP01003092">
    <property type="protein sequence ID" value="PWA71377.1"/>
    <property type="molecule type" value="Genomic_DNA"/>
</dbReference>
<dbReference type="AlphaFoldDB" id="A0A2U1ND21"/>
<comment type="caution">
    <text evidence="1">The sequence shown here is derived from an EMBL/GenBank/DDBJ whole genome shotgun (WGS) entry which is preliminary data.</text>
</comment>
<reference evidence="1 2" key="1">
    <citation type="journal article" date="2018" name="Mol. Plant">
        <title>The genome of Artemisia annua provides insight into the evolution of Asteraceae family and artemisinin biosynthesis.</title>
        <authorList>
            <person name="Shen Q."/>
            <person name="Zhang L."/>
            <person name="Liao Z."/>
            <person name="Wang S."/>
            <person name="Yan T."/>
            <person name="Shi P."/>
            <person name="Liu M."/>
            <person name="Fu X."/>
            <person name="Pan Q."/>
            <person name="Wang Y."/>
            <person name="Lv Z."/>
            <person name="Lu X."/>
            <person name="Zhang F."/>
            <person name="Jiang W."/>
            <person name="Ma Y."/>
            <person name="Chen M."/>
            <person name="Hao X."/>
            <person name="Li L."/>
            <person name="Tang Y."/>
            <person name="Lv G."/>
            <person name="Zhou Y."/>
            <person name="Sun X."/>
            <person name="Brodelius P.E."/>
            <person name="Rose J.K.C."/>
            <person name="Tang K."/>
        </authorList>
    </citation>
    <scope>NUCLEOTIDE SEQUENCE [LARGE SCALE GENOMIC DNA]</scope>
    <source>
        <strain evidence="2">cv. Huhao1</strain>
        <tissue evidence="1">Leaf</tissue>
    </source>
</reference>
<evidence type="ECO:0000313" key="2">
    <source>
        <dbReference type="Proteomes" id="UP000245207"/>
    </source>
</evidence>
<dbReference type="PANTHER" id="PTHR32343">
    <property type="entry name" value="SERINE/ARGININE-RICH SPLICING FACTOR"/>
    <property type="match status" value="1"/>
</dbReference>
<dbReference type="Proteomes" id="UP000245207">
    <property type="component" value="Unassembled WGS sequence"/>
</dbReference>
<gene>
    <name evidence="1" type="ORF">CTI12_AA280370</name>
</gene>
<proteinExistence type="predicted"/>
<dbReference type="PANTHER" id="PTHR32343:SF26">
    <property type="entry name" value="RNA-BINDING (RRM_RBD_RNP MOTIFS) FAMILY PROTEIN"/>
    <property type="match status" value="1"/>
</dbReference>